<evidence type="ECO:0000313" key="1">
    <source>
        <dbReference type="EMBL" id="KAK3700168.1"/>
    </source>
</evidence>
<organism evidence="1 2">
    <name type="scientific">Elysia crispata</name>
    <name type="common">lettuce slug</name>
    <dbReference type="NCBI Taxonomy" id="231223"/>
    <lineage>
        <taxon>Eukaryota</taxon>
        <taxon>Metazoa</taxon>
        <taxon>Spiralia</taxon>
        <taxon>Lophotrochozoa</taxon>
        <taxon>Mollusca</taxon>
        <taxon>Gastropoda</taxon>
        <taxon>Heterobranchia</taxon>
        <taxon>Euthyneura</taxon>
        <taxon>Panpulmonata</taxon>
        <taxon>Sacoglossa</taxon>
        <taxon>Placobranchoidea</taxon>
        <taxon>Plakobranchidae</taxon>
        <taxon>Elysia</taxon>
    </lineage>
</organism>
<gene>
    <name evidence="1" type="ORF">RRG08_047591</name>
</gene>
<accession>A0AAE0XNP9</accession>
<keyword evidence="2" id="KW-1185">Reference proteome</keyword>
<protein>
    <submittedName>
        <fullName evidence="1">Uncharacterized protein</fullName>
    </submittedName>
</protein>
<comment type="caution">
    <text evidence="1">The sequence shown here is derived from an EMBL/GenBank/DDBJ whole genome shotgun (WGS) entry which is preliminary data.</text>
</comment>
<sequence>MTDASQEGWDSQVSGDLDSESMRKAQGFWEANMTHSSSNLRELTAFLDKVGGPHAIDRFASMNTTQLEKYNTRFADPCCTGIDALHQVDWDLENNFVKAPLKLLDRGSKTNAVVAEFLNTVAENSDRPESALKTHMAAMKHYFTAIGIPFQLEALINFFKALVKCETLPV</sequence>
<name>A0AAE0XNP9_9GAST</name>
<reference evidence="1" key="1">
    <citation type="journal article" date="2023" name="G3 (Bethesda)">
        <title>A reference genome for the long-term kleptoplast-retaining sea slug Elysia crispata morphotype clarki.</title>
        <authorList>
            <person name="Eastman K.E."/>
            <person name="Pendleton A.L."/>
            <person name="Shaikh M.A."/>
            <person name="Suttiyut T."/>
            <person name="Ogas R."/>
            <person name="Tomko P."/>
            <person name="Gavelis G."/>
            <person name="Widhalm J.R."/>
            <person name="Wisecaver J.H."/>
        </authorList>
    </citation>
    <scope>NUCLEOTIDE SEQUENCE</scope>
    <source>
        <strain evidence="1">ECLA1</strain>
    </source>
</reference>
<dbReference type="Proteomes" id="UP001283361">
    <property type="component" value="Unassembled WGS sequence"/>
</dbReference>
<dbReference type="AlphaFoldDB" id="A0AAE0XNP9"/>
<proteinExistence type="predicted"/>
<evidence type="ECO:0000313" key="2">
    <source>
        <dbReference type="Proteomes" id="UP001283361"/>
    </source>
</evidence>
<dbReference type="EMBL" id="JAWDGP010007921">
    <property type="protein sequence ID" value="KAK3700168.1"/>
    <property type="molecule type" value="Genomic_DNA"/>
</dbReference>